<dbReference type="OrthoDB" id="303107at2759"/>
<dbReference type="KEGG" id="vvi:100257807"/>
<accession>A0A438KEZ6</accession>
<organism evidence="2 3">
    <name type="scientific">Vitis vinifera</name>
    <name type="common">Grape</name>
    <dbReference type="NCBI Taxonomy" id="29760"/>
    <lineage>
        <taxon>Eukaryota</taxon>
        <taxon>Viridiplantae</taxon>
        <taxon>Streptophyta</taxon>
        <taxon>Embryophyta</taxon>
        <taxon>Tracheophyta</taxon>
        <taxon>Spermatophyta</taxon>
        <taxon>Magnoliopsida</taxon>
        <taxon>eudicotyledons</taxon>
        <taxon>Gunneridae</taxon>
        <taxon>Pentapetalae</taxon>
        <taxon>rosids</taxon>
        <taxon>Vitales</taxon>
        <taxon>Vitaceae</taxon>
        <taxon>Viteae</taxon>
        <taxon>Vitis</taxon>
    </lineage>
</organism>
<name>A0A438KEZ6_VITVI</name>
<feature type="compositionally biased region" description="Polar residues" evidence="1">
    <location>
        <begin position="381"/>
        <end position="392"/>
    </location>
</feature>
<proteinExistence type="predicted"/>
<feature type="compositionally biased region" description="Basic and acidic residues" evidence="1">
    <location>
        <begin position="444"/>
        <end position="467"/>
    </location>
</feature>
<dbReference type="AlphaFoldDB" id="A0A438KEZ6"/>
<feature type="compositionally biased region" description="Polar residues" evidence="1">
    <location>
        <begin position="513"/>
        <end position="524"/>
    </location>
</feature>
<dbReference type="InterPro" id="IPR028938">
    <property type="entry name" value="Rsf1-like"/>
</dbReference>
<evidence type="ECO:0000313" key="2">
    <source>
        <dbReference type="EMBL" id="RVX19785.1"/>
    </source>
</evidence>
<dbReference type="Proteomes" id="UP000288805">
    <property type="component" value="Unassembled WGS sequence"/>
</dbReference>
<evidence type="ECO:0000256" key="1">
    <source>
        <dbReference type="SAM" id="MobiDB-lite"/>
    </source>
</evidence>
<comment type="caution">
    <text evidence="2">The sequence shown here is derived from an EMBL/GenBank/DDBJ whole genome shotgun (WGS) entry which is preliminary data.</text>
</comment>
<feature type="region of interest" description="Disordered" evidence="1">
    <location>
        <begin position="511"/>
        <end position="606"/>
    </location>
</feature>
<feature type="compositionally biased region" description="Polar residues" evidence="1">
    <location>
        <begin position="580"/>
        <end position="597"/>
    </location>
</feature>
<dbReference type="GO" id="GO:0031213">
    <property type="term" value="C:RSF complex"/>
    <property type="evidence" value="ECO:0007669"/>
    <property type="project" value="InterPro"/>
</dbReference>
<feature type="compositionally biased region" description="Acidic residues" evidence="1">
    <location>
        <begin position="399"/>
        <end position="408"/>
    </location>
</feature>
<dbReference type="PANTHER" id="PTHR14296:SF12">
    <property type="entry name" value="DDT DOMAIN-CONTAINING PROTEIN DDR4 ISOFORM X1"/>
    <property type="match status" value="1"/>
</dbReference>
<gene>
    <name evidence="2" type="primary">DDR4_2</name>
    <name evidence="2" type="ORF">CK203_005353</name>
</gene>
<evidence type="ECO:0000313" key="3">
    <source>
        <dbReference type="Proteomes" id="UP000288805"/>
    </source>
</evidence>
<dbReference type="GO" id="GO:0006355">
    <property type="term" value="P:regulation of DNA-templated transcription"/>
    <property type="evidence" value="ECO:0007669"/>
    <property type="project" value="InterPro"/>
</dbReference>
<protein>
    <submittedName>
        <fullName evidence="2">DDT domain-containing protein DDR4</fullName>
    </submittedName>
</protein>
<dbReference type="PANTHER" id="PTHR14296">
    <property type="entry name" value="REMODELING AND SPACING FACTOR 1"/>
    <property type="match status" value="1"/>
</dbReference>
<feature type="region of interest" description="Disordered" evidence="1">
    <location>
        <begin position="339"/>
        <end position="478"/>
    </location>
</feature>
<dbReference type="Gramene" id="Vitis04g00460.t01">
    <property type="protein sequence ID" value="Vitis04g00460.t01.CDS"/>
    <property type="gene ID" value="Vitis04g00460"/>
</dbReference>
<sequence length="606" mass="68502">MSGVRRRRDAAGKERRLVKTDNGEDPVILSDSLESETGSARIRLRERWELASVLNFLNVFEPVIGSNSKISAEEIEMGLIKPDSPVAQLHIDLLKGIPPVNKNLNGSDAWVTVLCKKLTMWWPWVAEGEIPLTANKGEEINRYKELDPTIRLQILKALCEIRAEQNDTVSYINDAIKHGTELSCFRKNNIGGDRNGTTYWYDGNTVLGHRLYREVKKFDPKTKVRGKGCLAPPLASFKWETLATNLEEFRKVADDFSSSKVTVQVAVSKIVQTDAIPVLEDLQKKKERAFKRKRRQEMLLNDSQNSYRVESTRSCRNRRPVSYTFDEYDRTIKEAIQMTNKRKATEDQKCNGKHGNMNGIASDGDSDTDTDTDTQLRDSSVNSRDSMESDSGNVKPHEDDGDYEDKESDEYSIKKEDENDEVGNDDKNNQYYMKTKDDNEDGDDYKTDRTAEFNIKKEGDEFNIKEEEGSEDGNDCKDEKAYQNHMKEVENDDGRDLSSSHKKIFNLSKRNHATAQSKEQSCYSPSKPGGLRWSIRLAETSSHPVAGTRSPGTKNRLRQRPTRNTAMESIIIPDSEDGNSSENTNSGIPGGETSSPTADLEEESDC</sequence>
<reference evidence="2 3" key="1">
    <citation type="journal article" date="2018" name="PLoS Genet.">
        <title>Population sequencing reveals clonal diversity and ancestral inbreeding in the grapevine cultivar Chardonnay.</title>
        <authorList>
            <person name="Roach M.J."/>
            <person name="Johnson D.L."/>
            <person name="Bohlmann J."/>
            <person name="van Vuuren H.J."/>
            <person name="Jones S.J."/>
            <person name="Pretorius I.S."/>
            <person name="Schmidt S.A."/>
            <person name="Borneman A.R."/>
        </authorList>
    </citation>
    <scope>NUCLEOTIDE SEQUENCE [LARGE SCALE GENOMIC DNA]</scope>
    <source>
        <strain evidence="3">cv. Chardonnay</strain>
        <tissue evidence="2">Leaf</tissue>
    </source>
</reference>
<dbReference type="EMBL" id="QGNW01000008">
    <property type="protein sequence ID" value="RVX19785.1"/>
    <property type="molecule type" value="Genomic_DNA"/>
</dbReference>